<comment type="subcellular location">
    <subcellularLocation>
        <location evidence="2">Cytoplasm</location>
        <location evidence="2">Cytosol</location>
    </subcellularLocation>
    <subcellularLocation>
        <location evidence="1">Nucleus</location>
    </subcellularLocation>
</comment>
<evidence type="ECO:0000256" key="6">
    <source>
        <dbReference type="ARBA" id="ARBA00023242"/>
    </source>
</evidence>
<feature type="compositionally biased region" description="Basic and acidic residues" evidence="8">
    <location>
        <begin position="300"/>
        <end position="323"/>
    </location>
</feature>
<dbReference type="SUPFAM" id="SSF55826">
    <property type="entry name" value="YbaK/ProRS associated domain"/>
    <property type="match status" value="1"/>
</dbReference>
<organism evidence="11 12">
    <name type="scientific">Petrolisthes cinctipes</name>
    <name type="common">Flat porcelain crab</name>
    <dbReference type="NCBI Taxonomy" id="88211"/>
    <lineage>
        <taxon>Eukaryota</taxon>
        <taxon>Metazoa</taxon>
        <taxon>Ecdysozoa</taxon>
        <taxon>Arthropoda</taxon>
        <taxon>Crustacea</taxon>
        <taxon>Multicrustacea</taxon>
        <taxon>Malacostraca</taxon>
        <taxon>Eumalacostraca</taxon>
        <taxon>Eucarida</taxon>
        <taxon>Decapoda</taxon>
        <taxon>Pleocyemata</taxon>
        <taxon>Anomura</taxon>
        <taxon>Galatheoidea</taxon>
        <taxon>Porcellanidae</taxon>
        <taxon>Petrolisthes</taxon>
    </lineage>
</organism>
<dbReference type="Pfam" id="PF18569">
    <property type="entry name" value="Thioredoxin_16"/>
    <property type="match status" value="1"/>
</dbReference>
<dbReference type="GO" id="GO:0005829">
    <property type="term" value="C:cytosol"/>
    <property type="evidence" value="ECO:0007669"/>
    <property type="project" value="UniProtKB-SubCell"/>
</dbReference>
<comment type="similarity">
    <text evidence="3">Belongs to the PRORSD1 family.</text>
</comment>
<keyword evidence="5" id="KW-0648">Protein biosynthesis</keyword>
<dbReference type="FunFam" id="3.90.960.10:FF:000005">
    <property type="entry name" value="Putative prolyl-tRNA synthetase"/>
    <property type="match status" value="1"/>
</dbReference>
<keyword evidence="4" id="KW-0963">Cytoplasm</keyword>
<dbReference type="Gene3D" id="3.90.960.10">
    <property type="entry name" value="YbaK/aminoacyl-tRNA synthetase-associated domain"/>
    <property type="match status" value="1"/>
</dbReference>
<evidence type="ECO:0000256" key="7">
    <source>
        <dbReference type="ARBA" id="ARBA00031612"/>
    </source>
</evidence>
<evidence type="ECO:0000256" key="2">
    <source>
        <dbReference type="ARBA" id="ARBA00004514"/>
    </source>
</evidence>
<dbReference type="InterPro" id="IPR041503">
    <property type="entry name" value="AIMP2_thioredoxin"/>
</dbReference>
<feature type="domain" description="YbaK/aminoacyl-tRNA synthetase-associated" evidence="9">
    <location>
        <begin position="365"/>
        <end position="495"/>
    </location>
</feature>
<comment type="caution">
    <text evidence="11">The sequence shown here is derived from an EMBL/GenBank/DDBJ whole genome shotgun (WGS) entry which is preliminary data.</text>
</comment>
<dbReference type="GO" id="GO:0017101">
    <property type="term" value="C:aminoacyl-tRNA synthetase multienzyme complex"/>
    <property type="evidence" value="ECO:0007669"/>
    <property type="project" value="InterPro"/>
</dbReference>
<dbReference type="GO" id="GO:0006412">
    <property type="term" value="P:translation"/>
    <property type="evidence" value="ECO:0007669"/>
    <property type="project" value="UniProtKB-KW"/>
</dbReference>
<evidence type="ECO:0000256" key="8">
    <source>
        <dbReference type="SAM" id="MobiDB-lite"/>
    </source>
</evidence>
<evidence type="ECO:0000256" key="1">
    <source>
        <dbReference type="ARBA" id="ARBA00004123"/>
    </source>
</evidence>
<dbReference type="Pfam" id="PF04073">
    <property type="entry name" value="tRNA_edit"/>
    <property type="match status" value="1"/>
</dbReference>
<dbReference type="InterPro" id="IPR042360">
    <property type="entry name" value="AIMP2"/>
</dbReference>
<evidence type="ECO:0000256" key="3">
    <source>
        <dbReference type="ARBA" id="ARBA00010201"/>
    </source>
</evidence>
<dbReference type="GO" id="GO:0002161">
    <property type="term" value="F:aminoacyl-tRNA deacylase activity"/>
    <property type="evidence" value="ECO:0007669"/>
    <property type="project" value="InterPro"/>
</dbReference>
<dbReference type="PANTHER" id="PTHR13438">
    <property type="entry name" value="AMINOACYL TRNA SYNTHASE COMPLEX-INTERACTING MULTIFUNCTIONAL PROTEIN"/>
    <property type="match status" value="1"/>
</dbReference>
<dbReference type="Proteomes" id="UP001286313">
    <property type="component" value="Unassembled WGS sequence"/>
</dbReference>
<protein>
    <recommendedName>
        <fullName evidence="7">PrdX deacylase domain-containing protein 1</fullName>
    </recommendedName>
</protein>
<evidence type="ECO:0000259" key="9">
    <source>
        <dbReference type="Pfam" id="PF04073"/>
    </source>
</evidence>
<feature type="region of interest" description="Disordered" evidence="8">
    <location>
        <begin position="297"/>
        <end position="323"/>
    </location>
</feature>
<evidence type="ECO:0000313" key="12">
    <source>
        <dbReference type="Proteomes" id="UP001286313"/>
    </source>
</evidence>
<dbReference type="PANTHER" id="PTHR13438:SF2">
    <property type="entry name" value="AMINOACYL TRNA SYNTHASE COMPLEX-INTERACTING MULTIFUNCTIONAL PROTEIN 2"/>
    <property type="match status" value="1"/>
</dbReference>
<feature type="domain" description="AIMP2 thioredoxin-like" evidence="10">
    <location>
        <begin position="94"/>
        <end position="183"/>
    </location>
</feature>
<evidence type="ECO:0000256" key="4">
    <source>
        <dbReference type="ARBA" id="ARBA00022490"/>
    </source>
</evidence>
<evidence type="ECO:0000256" key="5">
    <source>
        <dbReference type="ARBA" id="ARBA00022917"/>
    </source>
</evidence>
<keyword evidence="12" id="KW-1185">Reference proteome</keyword>
<accession>A0AAE1F280</accession>
<dbReference type="GO" id="GO:0005634">
    <property type="term" value="C:nucleus"/>
    <property type="evidence" value="ECO:0007669"/>
    <property type="project" value="UniProtKB-SubCell"/>
</dbReference>
<evidence type="ECO:0000259" key="10">
    <source>
        <dbReference type="Pfam" id="PF18569"/>
    </source>
</evidence>
<keyword evidence="6" id="KW-0539">Nucleus</keyword>
<proteinExistence type="inferred from homology"/>
<dbReference type="EMBL" id="JAWQEG010003445">
    <property type="protein sequence ID" value="KAK3866189.1"/>
    <property type="molecule type" value="Genomic_DNA"/>
</dbReference>
<dbReference type="InterPro" id="IPR036282">
    <property type="entry name" value="Glutathione-S-Trfase_C_sf"/>
</dbReference>
<sequence>MYKMPVINKMVFEDVETRANTTTNTTTTTTVTQNGPNVAALEARQEAVLARLRSLKAQLDQVKGNKVATTSPSASATPAVGAAAHASPLKKSTTVHDLVISANPSQPPYSLVLLRKLLRDAGSPVYSTTHVHSTVREVNERLSSIFMDQPLDERRNHTLAFTLHWKDVSSPTLMVNPLRQTQIFSEVNIVRYISRLFPLASPYNYEATGTFTTITETDQLLDQLEQKLVVGDNKQRQSVLRLLNGRLGKNSFLMGNTCGVVDIVAWSLMKQCDLHVGAPNNVARWYKTLNSLAGMDSEMETTKSKEPPRAEKLKPQKVSTERKISEPVANPVTVNGEIPKKKHMDRADLESYLKGLGIAYQVTDHEEVFNVEALMKAVTEKNIPGLHMKNLFLKDKKKKDLYLLSARHNAEVKLNDVAKQVGVKELRFADESVMQEVIGVAQGCVTPFALANDKEHKVTMLLDLVALEPSHLYVNFHPLTNSATMGVSPKDLHRFLEATGHELKLLNFT</sequence>
<dbReference type="AlphaFoldDB" id="A0AAE1F280"/>
<dbReference type="Gene3D" id="1.20.1050.130">
    <property type="match status" value="1"/>
</dbReference>
<dbReference type="InterPro" id="IPR036754">
    <property type="entry name" value="YbaK/aa-tRNA-synt-asso_dom_sf"/>
</dbReference>
<reference evidence="11" key="1">
    <citation type="submission" date="2023-10" db="EMBL/GenBank/DDBJ databases">
        <title>Genome assemblies of two species of porcelain crab, Petrolisthes cinctipes and Petrolisthes manimaculis (Anomura: Porcellanidae).</title>
        <authorList>
            <person name="Angst P."/>
        </authorList>
    </citation>
    <scope>NUCLEOTIDE SEQUENCE</scope>
    <source>
        <strain evidence="11">PB745_01</strain>
        <tissue evidence="11">Gill</tissue>
    </source>
</reference>
<evidence type="ECO:0000313" key="11">
    <source>
        <dbReference type="EMBL" id="KAK3866189.1"/>
    </source>
</evidence>
<name>A0AAE1F280_PETCI</name>
<dbReference type="InterPro" id="IPR007214">
    <property type="entry name" value="YbaK/aa-tRNA-synth-assoc-dom"/>
</dbReference>
<dbReference type="SUPFAM" id="SSF47616">
    <property type="entry name" value="GST C-terminal domain-like"/>
    <property type="match status" value="1"/>
</dbReference>
<gene>
    <name evidence="11" type="ORF">Pcinc_028263</name>
</gene>